<evidence type="ECO:0000313" key="1">
    <source>
        <dbReference type="EMBL" id="MBX25430.1"/>
    </source>
</evidence>
<sequence>MQDTKKMLKFLFCSRVELSVVQMVKIWCRGYPVLLNFMWHVKNPNRKVGDSTMAYRL</sequence>
<protein>
    <submittedName>
        <fullName evidence="1">Uncharacterized protein</fullName>
    </submittedName>
</protein>
<accession>A0A2P2M5D0</accession>
<organism evidence="1">
    <name type="scientific">Rhizophora mucronata</name>
    <name type="common">Asiatic mangrove</name>
    <dbReference type="NCBI Taxonomy" id="61149"/>
    <lineage>
        <taxon>Eukaryota</taxon>
        <taxon>Viridiplantae</taxon>
        <taxon>Streptophyta</taxon>
        <taxon>Embryophyta</taxon>
        <taxon>Tracheophyta</taxon>
        <taxon>Spermatophyta</taxon>
        <taxon>Magnoliopsida</taxon>
        <taxon>eudicotyledons</taxon>
        <taxon>Gunneridae</taxon>
        <taxon>Pentapetalae</taxon>
        <taxon>rosids</taxon>
        <taxon>fabids</taxon>
        <taxon>Malpighiales</taxon>
        <taxon>Rhizophoraceae</taxon>
        <taxon>Rhizophora</taxon>
    </lineage>
</organism>
<name>A0A2P2M5D0_RHIMU</name>
<proteinExistence type="predicted"/>
<dbReference type="AlphaFoldDB" id="A0A2P2M5D0"/>
<reference evidence="1" key="1">
    <citation type="submission" date="2018-02" db="EMBL/GenBank/DDBJ databases">
        <title>Rhizophora mucronata_Transcriptome.</title>
        <authorList>
            <person name="Meera S.P."/>
            <person name="Sreeshan A."/>
            <person name="Augustine A."/>
        </authorList>
    </citation>
    <scope>NUCLEOTIDE SEQUENCE</scope>
    <source>
        <tissue evidence="1">Leaf</tissue>
    </source>
</reference>
<dbReference type="EMBL" id="GGEC01044946">
    <property type="protein sequence ID" value="MBX25430.1"/>
    <property type="molecule type" value="Transcribed_RNA"/>
</dbReference>